<reference evidence="1" key="1">
    <citation type="submission" date="2023-07" db="EMBL/GenBank/DDBJ databases">
        <title>Sorghum-associated microbial communities from plants grown in Nebraska, USA.</title>
        <authorList>
            <person name="Schachtman D."/>
        </authorList>
    </citation>
    <scope>NUCLEOTIDE SEQUENCE</scope>
    <source>
        <strain evidence="1">DS2329</strain>
    </source>
</reference>
<sequence length="498" mass="58259">MTILIKFDLIEKCTIKILCTFFFFFFSFTYAQVDIRIQNMLELSIKQFSEHKYVASLKTADQTLQLSKKKSYSKGITVANIYIAKVLQETGFYKNALEYLENAENEPYYSENITTQIETHRLRGQVYGKLGLNDLAMREFSKQLKLSDGVKDPLTQKRCMSWAHENIAASFSQMNRHESVFKHLMIQKDILKSYPKNSSNDVFYDVVSNYIAIGNEYLFRKETFTARKYIDSAMSILSENHSPYLHEALKAYGDLEDASGNTKGAIKYYRKALQNAIYLQNREEEKVNYKVLADYFSKNNLDDKEESIFLKRYQELNDSLQSENDGISELILNNFIKKKDVELKSHKATYLKGIALFLILVTVIILFLSWKNRKKKIRILQIEDALIEKENQVQNLIQRGNNNKLNELIELGRRNDPQLIVLFKELYPDIISKLQDKDSTIKNSELTFLAMIFLNFSTKDISEYTHVTIRAVQIRKNRIRKKYNIESDIDLSIWIQNL</sequence>
<comment type="caution">
    <text evidence="1">The sequence shown here is derived from an EMBL/GenBank/DDBJ whole genome shotgun (WGS) entry which is preliminary data.</text>
</comment>
<accession>A0ACC6J3G9</accession>
<dbReference type="Proteomes" id="UP001184833">
    <property type="component" value="Unassembled WGS sequence"/>
</dbReference>
<proteinExistence type="predicted"/>
<keyword evidence="2" id="KW-1185">Reference proteome</keyword>
<evidence type="ECO:0000313" key="1">
    <source>
        <dbReference type="EMBL" id="MDR6457424.1"/>
    </source>
</evidence>
<gene>
    <name evidence="1" type="ORF">J2786_000517</name>
</gene>
<dbReference type="EMBL" id="JAVDQX010000001">
    <property type="protein sequence ID" value="MDR6457424.1"/>
    <property type="molecule type" value="Genomic_DNA"/>
</dbReference>
<evidence type="ECO:0000313" key="2">
    <source>
        <dbReference type="Proteomes" id="UP001184833"/>
    </source>
</evidence>
<organism evidence="1 2">
    <name type="scientific">Chryseobacterium vietnamense</name>
    <dbReference type="NCBI Taxonomy" id="866785"/>
    <lineage>
        <taxon>Bacteria</taxon>
        <taxon>Pseudomonadati</taxon>
        <taxon>Bacteroidota</taxon>
        <taxon>Flavobacteriia</taxon>
        <taxon>Flavobacteriales</taxon>
        <taxon>Weeksellaceae</taxon>
        <taxon>Chryseobacterium group</taxon>
        <taxon>Chryseobacterium</taxon>
    </lineage>
</organism>
<protein>
    <submittedName>
        <fullName evidence="1">Tetratricopeptide (TPR) repeat protein</fullName>
    </submittedName>
</protein>
<name>A0ACC6J3G9_9FLAO</name>